<keyword evidence="2" id="KW-1185">Reference proteome</keyword>
<sequence>MHLYHQDLIPYLSQEQLLKQHYEICKIRGSKWNKQKDYQKYIYCHPYQYLYAFHLLIIKALEKYQFFVNPLWKDACYRGMEIGYEVSSMTFIDKMTIHHPIYPEHNQDYYEQCLKELKMIHKNE</sequence>
<dbReference type="EMBL" id="CP101620">
    <property type="protein sequence ID" value="UTY40139.1"/>
    <property type="molecule type" value="Genomic_DNA"/>
</dbReference>
<evidence type="ECO:0000313" key="1">
    <source>
        <dbReference type="EMBL" id="UTY40139.1"/>
    </source>
</evidence>
<organism evidence="1 2">
    <name type="scientific">Allocoprobacillus halotolerans</name>
    <dbReference type="NCBI Taxonomy" id="2944914"/>
    <lineage>
        <taxon>Bacteria</taxon>
        <taxon>Bacillati</taxon>
        <taxon>Bacillota</taxon>
        <taxon>Erysipelotrichia</taxon>
        <taxon>Erysipelotrichales</taxon>
        <taxon>Erysipelotrichaceae</taxon>
        <taxon>Allocoprobacillus</taxon>
    </lineage>
</organism>
<proteinExistence type="predicted"/>
<accession>A0ABY5I705</accession>
<protein>
    <submittedName>
        <fullName evidence="1">Pyrimidine dimer DNA glycosylase/endonuclease V</fullName>
    </submittedName>
</protein>
<gene>
    <name evidence="1" type="ORF">NMU03_04895</name>
</gene>
<evidence type="ECO:0000313" key="2">
    <source>
        <dbReference type="Proteomes" id="UP001060112"/>
    </source>
</evidence>
<reference evidence="1" key="1">
    <citation type="submission" date="2022-07" db="EMBL/GenBank/DDBJ databases">
        <title>Faecal culturing of patients with breast cancer.</title>
        <authorList>
            <person name="Teng N.M.Y."/>
            <person name="Kiu R."/>
            <person name="Evans R."/>
            <person name="Baker D.J."/>
            <person name="Zenner C."/>
            <person name="Robinson S.D."/>
            <person name="Hall L.J."/>
        </authorList>
    </citation>
    <scope>NUCLEOTIDE SEQUENCE</scope>
    <source>
        <strain evidence="1">LH1062</strain>
    </source>
</reference>
<name>A0ABY5I705_9FIRM</name>
<dbReference type="Pfam" id="PF03013">
    <property type="entry name" value="Pyr_excise"/>
    <property type="match status" value="1"/>
</dbReference>
<dbReference type="InterPro" id="IPR004260">
    <property type="entry name" value="Pyr-dimer_DNA_glycosylase"/>
</dbReference>
<dbReference type="Proteomes" id="UP001060112">
    <property type="component" value="Chromosome"/>
</dbReference>
<dbReference type="RefSeq" id="WP_290141568.1">
    <property type="nucleotide sequence ID" value="NZ_CP101620.1"/>
</dbReference>